<feature type="transmembrane region" description="Helical" evidence="8">
    <location>
        <begin position="450"/>
        <end position="471"/>
    </location>
</feature>
<feature type="transmembrane region" description="Helical" evidence="8">
    <location>
        <begin position="313"/>
        <end position="328"/>
    </location>
</feature>
<feature type="domain" description="G-protein coupled receptors family 1 profile" evidence="9">
    <location>
        <begin position="177"/>
        <end position="498"/>
    </location>
</feature>
<dbReference type="PRINTS" id="PR00237">
    <property type="entry name" value="GPCRRHODOPSN"/>
</dbReference>
<dbReference type="InterPro" id="IPR017452">
    <property type="entry name" value="GPCR_Rhodpsn_7TM"/>
</dbReference>
<reference evidence="10" key="4">
    <citation type="submission" date="2025-09" db="UniProtKB">
        <authorList>
            <consortium name="Ensembl"/>
        </authorList>
    </citation>
    <scope>IDENTIFICATION</scope>
</reference>
<dbReference type="Ensembl" id="ENSCINT00000035470.1">
    <property type="protein sequence ID" value="ENSCINP00000035479.1"/>
    <property type="gene ID" value="ENSCING00000019266.1"/>
</dbReference>
<feature type="transmembrane region" description="Helical" evidence="8">
    <location>
        <begin position="477"/>
        <end position="498"/>
    </location>
</feature>
<evidence type="ECO:0000256" key="7">
    <source>
        <dbReference type="ARBA" id="ARBA00023157"/>
    </source>
</evidence>
<feature type="transmembrane region" description="Helical" evidence="8">
    <location>
        <begin position="165"/>
        <end position="190"/>
    </location>
</feature>
<evidence type="ECO:0000313" key="10">
    <source>
        <dbReference type="Ensembl" id="ENSCINP00000035479.1"/>
    </source>
</evidence>
<evidence type="ECO:0000256" key="4">
    <source>
        <dbReference type="ARBA" id="ARBA00022737"/>
    </source>
</evidence>
<keyword evidence="5 8" id="KW-1133">Transmembrane helix</keyword>
<feature type="transmembrane region" description="Helical" evidence="8">
    <location>
        <begin position="401"/>
        <end position="424"/>
    </location>
</feature>
<keyword evidence="4" id="KW-0677">Repeat</keyword>
<dbReference type="InterPro" id="IPR036055">
    <property type="entry name" value="LDL_receptor-like_sf"/>
</dbReference>
<evidence type="ECO:0000256" key="5">
    <source>
        <dbReference type="ARBA" id="ARBA00022989"/>
    </source>
</evidence>
<evidence type="ECO:0000256" key="2">
    <source>
        <dbReference type="ARBA" id="ARBA00022614"/>
    </source>
</evidence>
<name>H2Y0P5_CIOIN</name>
<dbReference type="GeneTree" id="ENSGT00940000163045"/>
<dbReference type="GO" id="GO:0005886">
    <property type="term" value="C:plasma membrane"/>
    <property type="evidence" value="ECO:0000318"/>
    <property type="project" value="GO_Central"/>
</dbReference>
<protein>
    <recommendedName>
        <fullName evidence="9">G-protein coupled receptors family 1 profile domain-containing protein</fullName>
    </recommendedName>
</protein>
<dbReference type="InterPro" id="IPR000276">
    <property type="entry name" value="GPCR_Rhodpsn"/>
</dbReference>
<dbReference type="CDD" id="cd00112">
    <property type="entry name" value="LDLa"/>
    <property type="match status" value="1"/>
</dbReference>
<evidence type="ECO:0000313" key="11">
    <source>
        <dbReference type="Proteomes" id="UP000008144"/>
    </source>
</evidence>
<dbReference type="SUPFAM" id="SSF81321">
    <property type="entry name" value="Family A G protein-coupled receptor-like"/>
    <property type="match status" value="1"/>
</dbReference>
<evidence type="ECO:0000256" key="1">
    <source>
        <dbReference type="ARBA" id="ARBA00004370"/>
    </source>
</evidence>
<dbReference type="EMBL" id="EAAA01000696">
    <property type="status" value="NOT_ANNOTATED_CDS"/>
    <property type="molecule type" value="Genomic_DNA"/>
</dbReference>
<feature type="transmembrane region" description="Helical" evidence="8">
    <location>
        <begin position="245"/>
        <end position="267"/>
    </location>
</feature>
<evidence type="ECO:0000256" key="6">
    <source>
        <dbReference type="ARBA" id="ARBA00023136"/>
    </source>
</evidence>
<reference evidence="10" key="2">
    <citation type="journal article" date="2008" name="Genome Biol.">
        <title>Improved genome assembly and evidence-based global gene model set for the chordate Ciona intestinalis: new insight into intron and operon populations.</title>
        <authorList>
            <person name="Satou Y."/>
            <person name="Mineta K."/>
            <person name="Ogasawara M."/>
            <person name="Sasakura Y."/>
            <person name="Shoguchi E."/>
            <person name="Ueno K."/>
            <person name="Yamada L."/>
            <person name="Matsumoto J."/>
            <person name="Wasserscheid J."/>
            <person name="Dewar K."/>
            <person name="Wiley G.B."/>
            <person name="Macmil S.L."/>
            <person name="Roe B.A."/>
            <person name="Zeller R.W."/>
            <person name="Hastings K.E."/>
            <person name="Lemaire P."/>
            <person name="Lindquist E."/>
            <person name="Endo T."/>
            <person name="Hotta K."/>
            <person name="Inaba K."/>
        </authorList>
    </citation>
    <scope>NUCLEOTIDE SEQUENCE [LARGE SCALE GENOMIC DNA]</scope>
    <source>
        <strain evidence="10">wild type</strain>
    </source>
</reference>
<keyword evidence="3 8" id="KW-0812">Transmembrane</keyword>
<dbReference type="HOGENOM" id="CLU_002245_0_0_1"/>
<dbReference type="SUPFAM" id="SSF57424">
    <property type="entry name" value="LDL receptor-like module"/>
    <property type="match status" value="1"/>
</dbReference>
<dbReference type="InParanoid" id="H2Y0P5"/>
<evidence type="ECO:0000256" key="3">
    <source>
        <dbReference type="ARBA" id="ARBA00022692"/>
    </source>
</evidence>
<evidence type="ECO:0000259" key="9">
    <source>
        <dbReference type="PROSITE" id="PS50262"/>
    </source>
</evidence>
<dbReference type="Pfam" id="PF00001">
    <property type="entry name" value="7tm_1"/>
    <property type="match status" value="2"/>
</dbReference>
<dbReference type="GO" id="GO:0009755">
    <property type="term" value="P:hormone-mediated signaling pathway"/>
    <property type="evidence" value="ECO:0000318"/>
    <property type="project" value="GO_Central"/>
</dbReference>
<dbReference type="PANTHER" id="PTHR24372">
    <property type="entry name" value="GLYCOPROTEIN HORMONE RECEPTOR"/>
    <property type="match status" value="1"/>
</dbReference>
<reference evidence="11" key="1">
    <citation type="journal article" date="2002" name="Science">
        <title>The draft genome of Ciona intestinalis: insights into chordate and vertebrate origins.</title>
        <authorList>
            <person name="Dehal P."/>
            <person name="Satou Y."/>
            <person name="Campbell R.K."/>
            <person name="Chapman J."/>
            <person name="Degnan B."/>
            <person name="De Tomaso A."/>
            <person name="Davidson B."/>
            <person name="Di Gregorio A."/>
            <person name="Gelpke M."/>
            <person name="Goodstein D.M."/>
            <person name="Harafuji N."/>
            <person name="Hastings K.E."/>
            <person name="Ho I."/>
            <person name="Hotta K."/>
            <person name="Huang W."/>
            <person name="Kawashima T."/>
            <person name="Lemaire P."/>
            <person name="Martinez D."/>
            <person name="Meinertzhagen I.A."/>
            <person name="Necula S."/>
            <person name="Nonaka M."/>
            <person name="Putnam N."/>
            <person name="Rash S."/>
            <person name="Saiga H."/>
            <person name="Satake M."/>
            <person name="Terry A."/>
            <person name="Yamada L."/>
            <person name="Wang H.G."/>
            <person name="Awazu S."/>
            <person name="Azumi K."/>
            <person name="Boore J."/>
            <person name="Branno M."/>
            <person name="Chin-Bow S."/>
            <person name="DeSantis R."/>
            <person name="Doyle S."/>
            <person name="Francino P."/>
            <person name="Keys D.N."/>
            <person name="Haga S."/>
            <person name="Hayashi H."/>
            <person name="Hino K."/>
            <person name="Imai K.S."/>
            <person name="Inaba K."/>
            <person name="Kano S."/>
            <person name="Kobayashi K."/>
            <person name="Kobayashi M."/>
            <person name="Lee B.I."/>
            <person name="Makabe K.W."/>
            <person name="Manohar C."/>
            <person name="Matassi G."/>
            <person name="Medina M."/>
            <person name="Mochizuki Y."/>
            <person name="Mount S."/>
            <person name="Morishita T."/>
            <person name="Miura S."/>
            <person name="Nakayama A."/>
            <person name="Nishizaka S."/>
            <person name="Nomoto H."/>
            <person name="Ohta F."/>
            <person name="Oishi K."/>
            <person name="Rigoutsos I."/>
            <person name="Sano M."/>
            <person name="Sasaki A."/>
            <person name="Sasakura Y."/>
            <person name="Shoguchi E."/>
            <person name="Shin-i T."/>
            <person name="Spagnuolo A."/>
            <person name="Stainier D."/>
            <person name="Suzuki M.M."/>
            <person name="Tassy O."/>
            <person name="Takatori N."/>
            <person name="Tokuoka M."/>
            <person name="Yagi K."/>
            <person name="Yoshizaki F."/>
            <person name="Wada S."/>
            <person name="Zhang C."/>
            <person name="Hyatt P.D."/>
            <person name="Larimer F."/>
            <person name="Detter C."/>
            <person name="Doggett N."/>
            <person name="Glavina T."/>
            <person name="Hawkins T."/>
            <person name="Richardson P."/>
            <person name="Lucas S."/>
            <person name="Kohara Y."/>
            <person name="Levine M."/>
            <person name="Satoh N."/>
            <person name="Rokhsar D.S."/>
        </authorList>
    </citation>
    <scope>NUCLEOTIDE SEQUENCE [LARGE SCALE GENOMIC DNA]</scope>
</reference>
<dbReference type="AlphaFoldDB" id="H2Y0P5"/>
<keyword evidence="2" id="KW-0433">Leucine-rich repeat</keyword>
<feature type="transmembrane region" description="Helical" evidence="8">
    <location>
        <begin position="287"/>
        <end position="306"/>
    </location>
</feature>
<keyword evidence="6 8" id="KW-0472">Membrane</keyword>
<accession>H2Y0P5</accession>
<dbReference type="Gene3D" id="1.20.1070.10">
    <property type="entry name" value="Rhodopsin 7-helix transmembrane proteins"/>
    <property type="match status" value="1"/>
</dbReference>
<proteinExistence type="predicted"/>
<dbReference type="PROSITE" id="PS50262">
    <property type="entry name" value="G_PROTEIN_RECEP_F1_2"/>
    <property type="match status" value="1"/>
</dbReference>
<reference evidence="10" key="3">
    <citation type="submission" date="2025-08" db="UniProtKB">
        <authorList>
            <consortium name="Ensembl"/>
        </authorList>
    </citation>
    <scope>IDENTIFICATION</scope>
</reference>
<organism evidence="10 11">
    <name type="scientific">Ciona intestinalis</name>
    <name type="common">Transparent sea squirt</name>
    <name type="synonym">Ascidia intestinalis</name>
    <dbReference type="NCBI Taxonomy" id="7719"/>
    <lineage>
        <taxon>Eukaryota</taxon>
        <taxon>Metazoa</taxon>
        <taxon>Chordata</taxon>
        <taxon>Tunicata</taxon>
        <taxon>Ascidiacea</taxon>
        <taxon>Phlebobranchia</taxon>
        <taxon>Cionidae</taxon>
        <taxon>Ciona</taxon>
    </lineage>
</organism>
<dbReference type="GO" id="GO:0008528">
    <property type="term" value="F:G protein-coupled peptide receptor activity"/>
    <property type="evidence" value="ECO:0000318"/>
    <property type="project" value="GO_Central"/>
</dbReference>
<dbReference type="InterPro" id="IPR002172">
    <property type="entry name" value="LDrepeatLR_classA_rpt"/>
</dbReference>
<dbReference type="Proteomes" id="UP000008144">
    <property type="component" value="Chromosome 11"/>
</dbReference>
<comment type="subcellular location">
    <subcellularLocation>
        <location evidence="1">Membrane</location>
    </subcellularLocation>
</comment>
<dbReference type="GO" id="GO:0007189">
    <property type="term" value="P:adenylate cyclase-activating G protein-coupled receptor signaling pathway"/>
    <property type="evidence" value="ECO:0000318"/>
    <property type="project" value="GO_Central"/>
</dbReference>
<keyword evidence="7" id="KW-1015">Disulfide bond</keyword>
<feature type="transmembrane region" description="Helical" evidence="8">
    <location>
        <begin position="202"/>
        <end position="224"/>
    </location>
</feature>
<dbReference type="SMART" id="SM00192">
    <property type="entry name" value="LDLa"/>
    <property type="match status" value="2"/>
</dbReference>
<sequence length="508" mass="57192">LIISPKQVCDGVVDCYDLSDECICENKKVCNEVLGNSKGVCNQGYPHVSPMCLNKEWGCSSGYDEINCSNRFYCSNDSNSFKHISPSQKCDGVVHCDNGIDELESLCGATRFYCLNKEPLSVSLDQVENGIHDCTDGSDECPANSNRTSIFSSPLEMIGNPFLRALFWIMGLLALFGNLAVFLVTIKQMVKPVNLPVKHACLWFVANLSLSDFLMSVYLLAVSIKGLQFSSRYCYHDQEWRSSQLCSILGALVVISTQASAFILTAMTTFRLISTFNPFLTRAVSRAWYIMPVLVFWCIAVILGMFPLLELNSVYFVTGVWFPNYFFAKQKVGKAEMNEIAKTISQLKSQYNYPINWPDTKRLVAATFQELDIKGEFNYYGETSVCMPKLFVKVGEDTWEYSTFLITLNFALFLYMVFSYIAIYRRSISMQSKRSGSGQNKKMQKKITRLIVTDFCSWIPICTMAYISLGGVEMNNIVYVISAAVLLPINSALNPILYSNVVENVIKK</sequence>
<dbReference type="PANTHER" id="PTHR24372:SF77">
    <property type="entry name" value="G-PROTEIN COUPLED RECEPTORS FAMILY 1 PROFILE DOMAIN-CONTAINING PROTEIN"/>
    <property type="match status" value="1"/>
</dbReference>
<keyword evidence="11" id="KW-1185">Reference proteome</keyword>
<evidence type="ECO:0000256" key="8">
    <source>
        <dbReference type="SAM" id="Phobius"/>
    </source>
</evidence>